<accession>A0A0B2V4A9</accession>
<dbReference type="AlphaFoldDB" id="A0A0B2V4A9"/>
<dbReference type="PROSITE" id="PS51864">
    <property type="entry name" value="ASTACIN"/>
    <property type="match status" value="1"/>
</dbReference>
<dbReference type="PANTHER" id="PTHR10127:SF780">
    <property type="entry name" value="METALLOENDOPEPTIDASE"/>
    <property type="match status" value="1"/>
</dbReference>
<gene>
    <name evidence="12" type="primary">nas-14</name>
    <name evidence="12" type="ORF">Tcan_06910</name>
</gene>
<protein>
    <recommendedName>
        <fullName evidence="8">Metalloendopeptidase</fullName>
        <ecNumber evidence="8">3.4.24.-</ecNumber>
    </recommendedName>
</protein>
<dbReference type="SUPFAM" id="SSF55486">
    <property type="entry name" value="Metalloproteases ('zincins'), catalytic domain"/>
    <property type="match status" value="1"/>
</dbReference>
<reference evidence="12 13" key="1">
    <citation type="submission" date="2014-11" db="EMBL/GenBank/DDBJ databases">
        <title>Genetic blueprint of the zoonotic pathogen Toxocara canis.</title>
        <authorList>
            <person name="Zhu X.-Q."/>
            <person name="Korhonen P.K."/>
            <person name="Cai H."/>
            <person name="Young N.D."/>
            <person name="Nejsum P."/>
            <person name="von Samson-Himmelstjerna G."/>
            <person name="Boag P.R."/>
            <person name="Tan P."/>
            <person name="Li Q."/>
            <person name="Min J."/>
            <person name="Yang Y."/>
            <person name="Wang X."/>
            <person name="Fang X."/>
            <person name="Hall R.S."/>
            <person name="Hofmann A."/>
            <person name="Sternberg P.W."/>
            <person name="Jex A.R."/>
            <person name="Gasser R.B."/>
        </authorList>
    </citation>
    <scope>NUCLEOTIDE SEQUENCE [LARGE SCALE GENOMIC DNA]</scope>
    <source>
        <strain evidence="12">PN_DK_2014</strain>
    </source>
</reference>
<keyword evidence="2 8" id="KW-0479">Metal-binding</keyword>
<keyword evidence="13" id="KW-1185">Reference proteome</keyword>
<keyword evidence="5 8" id="KW-0482">Metalloprotease</keyword>
<evidence type="ECO:0000313" key="13">
    <source>
        <dbReference type="Proteomes" id="UP000031036"/>
    </source>
</evidence>
<organism evidence="12 13">
    <name type="scientific">Toxocara canis</name>
    <name type="common">Canine roundworm</name>
    <dbReference type="NCBI Taxonomy" id="6265"/>
    <lineage>
        <taxon>Eukaryota</taxon>
        <taxon>Metazoa</taxon>
        <taxon>Ecdysozoa</taxon>
        <taxon>Nematoda</taxon>
        <taxon>Chromadorea</taxon>
        <taxon>Rhabditida</taxon>
        <taxon>Spirurina</taxon>
        <taxon>Ascaridomorpha</taxon>
        <taxon>Ascaridoidea</taxon>
        <taxon>Toxocaridae</taxon>
        <taxon>Toxocara</taxon>
    </lineage>
</organism>
<keyword evidence="1 8" id="KW-0645">Protease</keyword>
<proteinExistence type="predicted"/>
<feature type="disulfide bond" evidence="7">
    <location>
        <begin position="174"/>
        <end position="208"/>
    </location>
</feature>
<evidence type="ECO:0000256" key="5">
    <source>
        <dbReference type="ARBA" id="ARBA00023049"/>
    </source>
</evidence>
<sequence length="218" mass="24857">MPYDYDSVMHYHKLAFSKNGKSTIVPRDGTAKIGQRYKLSVIDAQKINKLYQCDEFSKLTTADITTITDKPTTPKSSSSQTTIKSSTLTRATTADIWTTTTGKHTTKPEWQTTTPESKVCEDLNAHCEIWEQLGHCQHSVKYMTYYCRKSCRLCGVEYVVHTTTRPSTTKNSRCLDKNLFCGYWAKIGECKRESKFMKIFCKRACGLCQPNTLSPEDR</sequence>
<keyword evidence="4 8" id="KW-0862">Zinc</keyword>
<evidence type="ECO:0000256" key="6">
    <source>
        <dbReference type="ARBA" id="ARBA00023145"/>
    </source>
</evidence>
<dbReference type="PANTHER" id="PTHR10127">
    <property type="entry name" value="DISCOIDIN, CUB, EGF, LAMININ , AND ZINC METALLOPROTEASE DOMAIN CONTAINING"/>
    <property type="match status" value="1"/>
</dbReference>
<evidence type="ECO:0000256" key="2">
    <source>
        <dbReference type="ARBA" id="ARBA00022723"/>
    </source>
</evidence>
<dbReference type="GO" id="GO:0004222">
    <property type="term" value="F:metalloendopeptidase activity"/>
    <property type="evidence" value="ECO:0007669"/>
    <property type="project" value="UniProtKB-UniRule"/>
</dbReference>
<keyword evidence="6" id="KW-0865">Zymogen</keyword>
<comment type="cofactor">
    <cofactor evidence="8">
        <name>Zn(2+)</name>
        <dbReference type="ChEBI" id="CHEBI:29105"/>
    </cofactor>
    <text evidence="8">Binds 1 zinc ion per subunit.</text>
</comment>
<evidence type="ECO:0000256" key="3">
    <source>
        <dbReference type="ARBA" id="ARBA00022801"/>
    </source>
</evidence>
<feature type="domain" description="ShKT" evidence="10">
    <location>
        <begin position="120"/>
        <end position="154"/>
    </location>
</feature>
<dbReference type="PRINTS" id="PR00480">
    <property type="entry name" value="ASTACIN"/>
</dbReference>
<dbReference type="InterPro" id="IPR001506">
    <property type="entry name" value="Peptidase_M12A"/>
</dbReference>
<dbReference type="Pfam" id="PF01400">
    <property type="entry name" value="Astacin"/>
    <property type="match status" value="1"/>
</dbReference>
<evidence type="ECO:0000256" key="9">
    <source>
        <dbReference type="SAM" id="MobiDB-lite"/>
    </source>
</evidence>
<dbReference type="Pfam" id="PF01549">
    <property type="entry name" value="ShK"/>
    <property type="match status" value="2"/>
</dbReference>
<dbReference type="SMART" id="SM00254">
    <property type="entry name" value="ShKT"/>
    <property type="match status" value="2"/>
</dbReference>
<dbReference type="OrthoDB" id="291007at2759"/>
<evidence type="ECO:0000313" key="12">
    <source>
        <dbReference type="EMBL" id="KHN76319.1"/>
    </source>
</evidence>
<dbReference type="InterPro" id="IPR024079">
    <property type="entry name" value="MetalloPept_cat_dom_sf"/>
</dbReference>
<keyword evidence="7" id="KW-1015">Disulfide bond</keyword>
<evidence type="ECO:0000256" key="4">
    <source>
        <dbReference type="ARBA" id="ARBA00022833"/>
    </source>
</evidence>
<evidence type="ECO:0000256" key="1">
    <source>
        <dbReference type="ARBA" id="ARBA00022670"/>
    </source>
</evidence>
<keyword evidence="3 8" id="KW-0378">Hydrolase</keyword>
<dbReference type="GO" id="GO:0006508">
    <property type="term" value="P:proteolysis"/>
    <property type="evidence" value="ECO:0007669"/>
    <property type="project" value="UniProtKB-KW"/>
</dbReference>
<dbReference type="Proteomes" id="UP000031036">
    <property type="component" value="Unassembled WGS sequence"/>
</dbReference>
<evidence type="ECO:0000256" key="8">
    <source>
        <dbReference type="RuleBase" id="RU361183"/>
    </source>
</evidence>
<feature type="domain" description="Peptidase M12A" evidence="11">
    <location>
        <begin position="1"/>
        <end position="54"/>
    </location>
</feature>
<dbReference type="EC" id="3.4.24.-" evidence="8"/>
<dbReference type="Gene3D" id="1.10.10.1940">
    <property type="match status" value="2"/>
</dbReference>
<feature type="disulfide bond" evidence="7">
    <location>
        <begin position="120"/>
        <end position="154"/>
    </location>
</feature>
<dbReference type="STRING" id="6265.A0A0B2V4A9"/>
<comment type="caution">
    <text evidence="7">Lacks conserved residue(s) required for the propagation of feature annotation.</text>
</comment>
<evidence type="ECO:0000256" key="7">
    <source>
        <dbReference type="PROSITE-ProRule" id="PRU01005"/>
    </source>
</evidence>
<dbReference type="Gene3D" id="3.40.390.10">
    <property type="entry name" value="Collagenase (Catalytic Domain)"/>
    <property type="match status" value="1"/>
</dbReference>
<comment type="caution">
    <text evidence="12">The sequence shown here is derived from an EMBL/GenBank/DDBJ whole genome shotgun (WGS) entry which is preliminary data.</text>
</comment>
<dbReference type="EMBL" id="JPKZ01002540">
    <property type="protein sequence ID" value="KHN76319.1"/>
    <property type="molecule type" value="Genomic_DNA"/>
</dbReference>
<feature type="region of interest" description="Disordered" evidence="9">
    <location>
        <begin position="67"/>
        <end position="86"/>
    </location>
</feature>
<dbReference type="GO" id="GO:0046872">
    <property type="term" value="F:metal ion binding"/>
    <property type="evidence" value="ECO:0007669"/>
    <property type="project" value="UniProtKB-KW"/>
</dbReference>
<feature type="domain" description="ShKT" evidence="10">
    <location>
        <begin position="174"/>
        <end position="208"/>
    </location>
</feature>
<evidence type="ECO:0000259" key="11">
    <source>
        <dbReference type="PROSITE" id="PS51864"/>
    </source>
</evidence>
<name>A0A0B2V4A9_TOXCA</name>
<dbReference type="InterPro" id="IPR003582">
    <property type="entry name" value="ShKT_dom"/>
</dbReference>
<evidence type="ECO:0000259" key="10">
    <source>
        <dbReference type="PROSITE" id="PS51670"/>
    </source>
</evidence>
<dbReference type="OMA" id="GIMENFP"/>
<dbReference type="PROSITE" id="PS51670">
    <property type="entry name" value="SHKT"/>
    <property type="match status" value="2"/>
</dbReference>